<feature type="chain" id="PRO_5040257369" evidence="1">
    <location>
        <begin position="22"/>
        <end position="240"/>
    </location>
</feature>
<feature type="signal peptide" evidence="1">
    <location>
        <begin position="1"/>
        <end position="21"/>
    </location>
</feature>
<sequence>MEVAVSVALLILANLWLMVIPQTKKDDKHPRPANASYSGCRLTIGKLTGANSESNDGIQMGECWANTRVHNQKCAFFVPFEPGHEHYDSEGGPYGSCLALDQYPQASDMSETTNLANWCFFWETKIDPSSNATAAPLPSAPGEKGLPMPIVCPSNLKDCYSADWFEPGGKLGAYGDLYPTYRGIWFPLKDPSTRKPLFCQGLGLGCDTPNMRGLQLQHLINGTCDVEHKCHPPNGTNPKP</sequence>
<organism evidence="2 3">
    <name type="scientific">Bemisia tabaci</name>
    <name type="common">Sweetpotato whitefly</name>
    <name type="synonym">Aleurodes tabaci</name>
    <dbReference type="NCBI Taxonomy" id="7038"/>
    <lineage>
        <taxon>Eukaryota</taxon>
        <taxon>Metazoa</taxon>
        <taxon>Ecdysozoa</taxon>
        <taxon>Arthropoda</taxon>
        <taxon>Hexapoda</taxon>
        <taxon>Insecta</taxon>
        <taxon>Pterygota</taxon>
        <taxon>Neoptera</taxon>
        <taxon>Paraneoptera</taxon>
        <taxon>Hemiptera</taxon>
        <taxon>Sternorrhyncha</taxon>
        <taxon>Aleyrodoidea</taxon>
        <taxon>Aleyrodidae</taxon>
        <taxon>Aleyrodinae</taxon>
        <taxon>Bemisia</taxon>
    </lineage>
</organism>
<reference evidence="2" key="1">
    <citation type="submission" date="2021-12" db="EMBL/GenBank/DDBJ databases">
        <authorList>
            <person name="King R."/>
        </authorList>
    </citation>
    <scope>NUCLEOTIDE SEQUENCE</scope>
</reference>
<evidence type="ECO:0000256" key="1">
    <source>
        <dbReference type="SAM" id="SignalP"/>
    </source>
</evidence>
<dbReference type="Proteomes" id="UP001152759">
    <property type="component" value="Chromosome 8"/>
</dbReference>
<evidence type="ECO:0000313" key="2">
    <source>
        <dbReference type="EMBL" id="CAH0394953.1"/>
    </source>
</evidence>
<dbReference type="PANTHER" id="PTHR35396">
    <property type="entry name" value="SMALL SECRETED PROTEIN"/>
    <property type="match status" value="1"/>
</dbReference>
<name>A0A9P0AMF5_BEMTA</name>
<dbReference type="PANTHER" id="PTHR35396:SF1">
    <property type="entry name" value="SMALL SECRETED PROTEIN"/>
    <property type="match status" value="1"/>
</dbReference>
<keyword evidence="1" id="KW-0732">Signal</keyword>
<dbReference type="EMBL" id="OU963869">
    <property type="protein sequence ID" value="CAH0394953.1"/>
    <property type="molecule type" value="Genomic_DNA"/>
</dbReference>
<keyword evidence="3" id="KW-1185">Reference proteome</keyword>
<proteinExistence type="predicted"/>
<evidence type="ECO:0000313" key="3">
    <source>
        <dbReference type="Proteomes" id="UP001152759"/>
    </source>
</evidence>
<gene>
    <name evidence="2" type="ORF">BEMITA_LOCUS13196</name>
</gene>
<dbReference type="AlphaFoldDB" id="A0A9P0AMF5"/>
<protein>
    <submittedName>
        <fullName evidence="2">Uncharacterized protein</fullName>
    </submittedName>
</protein>
<accession>A0A9P0AMF5</accession>